<dbReference type="InterPro" id="IPR012338">
    <property type="entry name" value="Beta-lactam/transpept-like"/>
</dbReference>
<dbReference type="HAMAP" id="MF_02080">
    <property type="entry name" value="FtsI_transpept"/>
    <property type="match status" value="1"/>
</dbReference>
<evidence type="ECO:0000256" key="1">
    <source>
        <dbReference type="ARBA" id="ARBA00004370"/>
    </source>
</evidence>
<keyword evidence="11 15" id="KW-0472">Membrane</keyword>
<organism evidence="18">
    <name type="scientific">hydrothermal vent metagenome</name>
    <dbReference type="NCBI Taxonomy" id="652676"/>
    <lineage>
        <taxon>unclassified sequences</taxon>
        <taxon>metagenomes</taxon>
        <taxon>ecological metagenomes</taxon>
    </lineage>
</organism>
<protein>
    <submittedName>
        <fullName evidence="18">Cell division protein FtsI [Peptidoglycan synthetase]</fullName>
        <ecNumber evidence="18">2.4.1.129</ecNumber>
    </submittedName>
</protein>
<evidence type="ECO:0000256" key="11">
    <source>
        <dbReference type="ARBA" id="ARBA00023136"/>
    </source>
</evidence>
<evidence type="ECO:0000256" key="3">
    <source>
        <dbReference type="ARBA" id="ARBA00022519"/>
    </source>
</evidence>
<keyword evidence="2" id="KW-1003">Cell membrane</keyword>
<keyword evidence="8" id="KW-0133">Cell shape</keyword>
<dbReference type="PANTHER" id="PTHR30627">
    <property type="entry name" value="PEPTIDOGLYCAN D,D-TRANSPEPTIDASE"/>
    <property type="match status" value="1"/>
</dbReference>
<dbReference type="GO" id="GO:0008360">
    <property type="term" value="P:regulation of cell shape"/>
    <property type="evidence" value="ECO:0007669"/>
    <property type="project" value="UniProtKB-KW"/>
</dbReference>
<dbReference type="Pfam" id="PF03717">
    <property type="entry name" value="PBP_dimer"/>
    <property type="match status" value="1"/>
</dbReference>
<dbReference type="SUPFAM" id="SSF56601">
    <property type="entry name" value="beta-lactamase/transpeptidase-like"/>
    <property type="match status" value="1"/>
</dbReference>
<keyword evidence="7" id="KW-0378">Hydrolase</keyword>
<evidence type="ECO:0000256" key="2">
    <source>
        <dbReference type="ARBA" id="ARBA00022475"/>
    </source>
</evidence>
<dbReference type="GO" id="GO:0005886">
    <property type="term" value="C:plasma membrane"/>
    <property type="evidence" value="ECO:0007669"/>
    <property type="project" value="InterPro"/>
</dbReference>
<dbReference type="GO" id="GO:0008233">
    <property type="term" value="F:peptidase activity"/>
    <property type="evidence" value="ECO:0007669"/>
    <property type="project" value="UniProtKB-KW"/>
</dbReference>
<dbReference type="GO" id="GO:0006508">
    <property type="term" value="P:proteolysis"/>
    <property type="evidence" value="ECO:0007669"/>
    <property type="project" value="UniProtKB-KW"/>
</dbReference>
<name>A0A3B1AZQ6_9ZZZZ</name>
<dbReference type="Gene3D" id="3.30.450.330">
    <property type="match status" value="1"/>
</dbReference>
<evidence type="ECO:0000256" key="9">
    <source>
        <dbReference type="ARBA" id="ARBA00022984"/>
    </source>
</evidence>
<evidence type="ECO:0000256" key="5">
    <source>
        <dbReference type="ARBA" id="ARBA00022670"/>
    </source>
</evidence>
<keyword evidence="18" id="KW-0328">Glycosyltransferase</keyword>
<dbReference type="Pfam" id="PF00905">
    <property type="entry name" value="Transpeptidase"/>
    <property type="match status" value="1"/>
</dbReference>
<keyword evidence="4 18" id="KW-0132">Cell division</keyword>
<evidence type="ECO:0000256" key="4">
    <source>
        <dbReference type="ARBA" id="ARBA00022618"/>
    </source>
</evidence>
<dbReference type="Gene3D" id="3.40.710.10">
    <property type="entry name" value="DD-peptidase/beta-lactamase superfamily"/>
    <property type="match status" value="1"/>
</dbReference>
<reference evidence="18" key="1">
    <citation type="submission" date="2018-06" db="EMBL/GenBank/DDBJ databases">
        <authorList>
            <person name="Zhirakovskaya E."/>
        </authorList>
    </citation>
    <scope>NUCLEOTIDE SEQUENCE</scope>
</reference>
<dbReference type="InterPro" id="IPR037532">
    <property type="entry name" value="FtsI_transpept"/>
</dbReference>
<dbReference type="InterPro" id="IPR036138">
    <property type="entry name" value="PBP_dimer_sf"/>
</dbReference>
<dbReference type="Gene3D" id="3.90.1310.10">
    <property type="entry name" value="Penicillin-binding protein 2a (Domain 2)"/>
    <property type="match status" value="1"/>
</dbReference>
<evidence type="ECO:0000256" key="15">
    <source>
        <dbReference type="SAM" id="Phobius"/>
    </source>
</evidence>
<dbReference type="GO" id="GO:0008955">
    <property type="term" value="F:peptidoglycan glycosyltransferase activity"/>
    <property type="evidence" value="ECO:0007669"/>
    <property type="project" value="InterPro"/>
</dbReference>
<dbReference type="PANTHER" id="PTHR30627:SF1">
    <property type="entry name" value="PEPTIDOGLYCAN D,D-TRANSPEPTIDASE FTSI"/>
    <property type="match status" value="1"/>
</dbReference>
<feature type="domain" description="Penicillin-binding protein dimerisation" evidence="17">
    <location>
        <begin position="57"/>
        <end position="205"/>
    </location>
</feature>
<evidence type="ECO:0000256" key="7">
    <source>
        <dbReference type="ARBA" id="ARBA00022801"/>
    </source>
</evidence>
<dbReference type="GO" id="GO:0009252">
    <property type="term" value="P:peptidoglycan biosynthetic process"/>
    <property type="evidence" value="ECO:0007669"/>
    <property type="project" value="UniProtKB-KW"/>
</dbReference>
<comment type="subcellular location">
    <subcellularLocation>
        <location evidence="1">Membrane</location>
    </subcellularLocation>
</comment>
<sequence length="579" mass="64491">MSNINESTRSSFRLSIVVLLVITAALLLLWRSVDLHVLRKDFLQHQGDARYLRVMPVVAHRGMIQDRNGEPLAISTPVDSVWVQPQEFIAAHDQWPRMAKLLGMKVSKLEQRVLPRKQREFVYIKRHIAPQLAAQVMALEIPGVSLQREYHRYYPAGEVTAHVLGFTNVDDEGQEGLELAWNDWLQGVPGAQRVLKDRMGRVVKHIELIRKAHPGKDLTLSLDRRLQYLTYRELKRMVIKQKARSGSAVILDSRTGEVLAMVNQPSYNPNNRGQLRGVNYRNRAVTDVFEPGSTVKPFTVAAALESGKYQPQTLIDTTPGVFRIGRYRVRDVRNYGRISVSTVIQKSSNVGVSKMALAIEPDRLWNSYARVGFGETTGSGFPGEVSGVFTRSRHWRDIERATLAYGYGVSVTPLQLARAYMVLANDGRQMPVRFLPLAVDEEAVRVKQVIPEKIVRAVRLMMESVVQKGGTATRAAIPGYRVAGKTGTMKKAMAGGYSDDRYVSVFAGMAPASDPRLVMVVMINEPRGDVYYGGEVAAPVFAKVMSGALRLMNVTPDDVSSRHINLAALPESLQAGVHP</sequence>
<dbReference type="InterPro" id="IPR005311">
    <property type="entry name" value="PBP_dimer"/>
</dbReference>
<evidence type="ECO:0000256" key="12">
    <source>
        <dbReference type="ARBA" id="ARBA00023210"/>
    </source>
</evidence>
<evidence type="ECO:0000256" key="10">
    <source>
        <dbReference type="ARBA" id="ARBA00022989"/>
    </source>
</evidence>
<evidence type="ECO:0000259" key="17">
    <source>
        <dbReference type="Pfam" id="PF03717"/>
    </source>
</evidence>
<dbReference type="GO" id="GO:0000917">
    <property type="term" value="P:division septum assembly"/>
    <property type="evidence" value="ECO:0007669"/>
    <property type="project" value="UniProtKB-KW"/>
</dbReference>
<dbReference type="GO" id="GO:0008658">
    <property type="term" value="F:penicillin binding"/>
    <property type="evidence" value="ECO:0007669"/>
    <property type="project" value="InterPro"/>
</dbReference>
<dbReference type="SUPFAM" id="SSF56519">
    <property type="entry name" value="Penicillin binding protein dimerisation domain"/>
    <property type="match status" value="1"/>
</dbReference>
<keyword evidence="10 15" id="KW-1133">Transmembrane helix</keyword>
<evidence type="ECO:0000259" key="16">
    <source>
        <dbReference type="Pfam" id="PF00905"/>
    </source>
</evidence>
<dbReference type="EC" id="2.4.1.129" evidence="18"/>
<dbReference type="GO" id="GO:0071555">
    <property type="term" value="P:cell wall organization"/>
    <property type="evidence" value="ECO:0007669"/>
    <property type="project" value="UniProtKB-KW"/>
</dbReference>
<gene>
    <name evidence="18" type="ORF">MNBD_GAMMA25-1556</name>
</gene>
<dbReference type="AlphaFoldDB" id="A0A3B1AZQ6"/>
<keyword evidence="12" id="KW-0717">Septation</keyword>
<keyword evidence="13" id="KW-0131">Cell cycle</keyword>
<evidence type="ECO:0000256" key="14">
    <source>
        <dbReference type="ARBA" id="ARBA00023316"/>
    </source>
</evidence>
<evidence type="ECO:0000256" key="8">
    <source>
        <dbReference type="ARBA" id="ARBA00022960"/>
    </source>
</evidence>
<feature type="domain" description="Penicillin-binding protein transpeptidase" evidence="16">
    <location>
        <begin position="246"/>
        <end position="545"/>
    </location>
</feature>
<evidence type="ECO:0000256" key="6">
    <source>
        <dbReference type="ARBA" id="ARBA00022692"/>
    </source>
</evidence>
<keyword evidence="14" id="KW-0961">Cell wall biogenesis/degradation</keyword>
<dbReference type="EMBL" id="UOFY01000071">
    <property type="protein sequence ID" value="VAX11569.1"/>
    <property type="molecule type" value="Genomic_DNA"/>
</dbReference>
<evidence type="ECO:0000313" key="18">
    <source>
        <dbReference type="EMBL" id="VAX11569.1"/>
    </source>
</evidence>
<keyword evidence="18" id="KW-0808">Transferase</keyword>
<evidence type="ECO:0000256" key="13">
    <source>
        <dbReference type="ARBA" id="ARBA00023306"/>
    </source>
</evidence>
<dbReference type="InterPro" id="IPR001460">
    <property type="entry name" value="PCN-bd_Tpept"/>
</dbReference>
<keyword evidence="6 15" id="KW-0812">Transmembrane</keyword>
<feature type="transmembrane region" description="Helical" evidence="15">
    <location>
        <begin position="12"/>
        <end position="30"/>
    </location>
</feature>
<keyword evidence="5" id="KW-0645">Protease</keyword>
<proteinExistence type="inferred from homology"/>
<keyword evidence="9" id="KW-0573">Peptidoglycan synthesis</keyword>
<dbReference type="InterPro" id="IPR050515">
    <property type="entry name" value="Beta-lactam/transpept"/>
</dbReference>
<keyword evidence="3" id="KW-0997">Cell inner membrane</keyword>
<accession>A0A3B1AZQ6</accession>